<dbReference type="PANTHER" id="PTHR12295:SF30">
    <property type="entry name" value="PROTEIN FURRY"/>
    <property type="match status" value="1"/>
</dbReference>
<dbReference type="Pfam" id="PF14228">
    <property type="entry name" value="MOR2-PAG1_mid"/>
    <property type="match status" value="3"/>
</dbReference>
<organism evidence="5">
    <name type="scientific">Phaffia rhodozyma</name>
    <name type="common">Yeast</name>
    <name type="synonym">Xanthophyllomyces dendrorhous</name>
    <dbReference type="NCBI Taxonomy" id="264483"/>
    <lineage>
        <taxon>Eukaryota</taxon>
        <taxon>Fungi</taxon>
        <taxon>Dikarya</taxon>
        <taxon>Basidiomycota</taxon>
        <taxon>Agaricomycotina</taxon>
        <taxon>Tremellomycetes</taxon>
        <taxon>Cystofilobasidiales</taxon>
        <taxon>Mrakiaceae</taxon>
        <taxon>Phaffia</taxon>
    </lineage>
</organism>
<proteinExistence type="predicted"/>
<feature type="region of interest" description="Disordered" evidence="1">
    <location>
        <begin position="1"/>
        <end position="172"/>
    </location>
</feature>
<feature type="domain" description="Cell morphogenesis protein C-terminal" evidence="3">
    <location>
        <begin position="2037"/>
        <end position="2286"/>
    </location>
</feature>
<dbReference type="GO" id="GO:0005938">
    <property type="term" value="C:cell cortex"/>
    <property type="evidence" value="ECO:0007669"/>
    <property type="project" value="TreeGrafter"/>
</dbReference>
<sequence>MSSEPSFQIALPSLDDDADDSEQLFSYPAPRFGQSGSLSPFGPFGGGGDGFGGGGSGSGGFGPSSYMGGNQSEPSSSVRKDSTVSAQSPISSARATAGPPTVGSRKHSNSVGSDTLPPPPPLKQIVKKSSFGALRSTFGGKKESATSSLGMHKSPSVGGLGNSSALPDSSAGSNYPVLRNPFSRSASASATTMHTMNNNPITSPNSFASSYNVNKTRKARNGSVALSSSSINFHQSRPSTTSSGFSANHSPNSTPPPPLPTSLRLPQKHRRTPSSLSITTNSFVPPSQMSLPPPSTPPQFALHLLLRLFQEVTTSHLDGLVNANRWPLGKPMPIIEEIVGKGKDSELDKALESLGIAVAISGNGGSGLGKVLGSSGSRGRGGPGGMGAAWGGGDAKVALDCLIKWRNNVLEDEVGRGAVRSHLPGMSTSGVSDAAAMLNERINLGTMYILLRALLSIIRHTPSKEVLGEALGTKIEDMLWRWIVKEKDMESLSRSPNKLANQRLLVELLGALANIRFLTLTDRFVVELGKGLSVGSGAVGGTASKIEKEAEGKFELIVRAMKCFKLKVYPPQDFDMCADFLCDLAGFFSQTHGAILKTAYAETLQELIHPIANVATAEVNHPTWAKAINIIRAQAARMASKDKYWTVSFPLVVTALCVSTREVFLEQWQSCLNIAVGKMKDRIARPIIINSIMRLLWVYLNRCSGESSSVVTASLDTVFKFCFPPSNQPTLQPSEVPIDVFICILHFTLLRQSDYGQDFVFQLLAESRLSDGGSSSKVGDGVLMPERMAIAIRAVLLHLYCLEHDVKTPVFPSTCSFSSFAYSKDYDFSGEALSETVLTKPEVTAFLDRLSPLIGSIALLADGEVGKMSLFDDQFHAFRFKSAEGFDSFTVQHGLIKLSYKKSLKPIFELLRAAFDAWPRCSHLFIGTDTALKILCRGIAHVDPGVAFSATGALKRIAQSKGVAETAALTLSRYLTTGDNVVRASQIGSRAYEQQIDRLLRLWVDILSFWVSDLHGTPQQNRVAVDSQVLAEIECSALFFLSSTCRSLRVLSISALRRISEIQDLSSSDGQSVIRAINLFETEGKNHDVLTTTMSNSSFPTPSDQARLASFKDPTPPDVLIKWAESDNNTDQQFWFLYYPHLIKHLYEQVPSSLLILRTLVGRVFLNWRSIISTINGQAKSSLAAAPNSGFRSNLPLTTKGVSDYYHLAEQWKIFLTILCATTVSGDGSSSALTLSVAEGTMNRDAESERLASSKVLFQQVISYLGSESHRFRDAAVIALGHIPQPSLADLLGSLQSVTRHVYDNAQPNGRSTPARRASESENSSRTYTSVAHVFARISHLIKDPRSLGDVKLMLAMLEFVRRTHRYLLVREDNWNLHPLRRYFCAVVENLTDGLATLDDSSRFFPSELRAAVFKICDEWCNLGRRADIAQARESRVLVAIHGSLTSSDRDKGAILSTMSNQTKLLSSAAATAMAALCQGSLFPVTDLTDSSRTNMEIPLEPNDILQWIRGLFSTPSSVTHEVGRKALRSLIRHNHEHSSFMTEVLHQCCSEGDQFGLHQSFFSVLVETLSFARPPALSFSQKACIALIKLGHPDVAIRRRAYNLVETLGNKDEHEFAWVQPSVGSSAPNIYLGAQRRIAEAFAECHPSEAPHMLIECTHRFSRVDSLRRPVCLAILPPFLKNLDLSASETISRPESIPSYILLSNLLFLAVKFGDSHPSEVRDIWINLACGPLPHNSSCIIKFLFQQSGRRPTQEFLVQAQRIVACLAQTPIAQAVYEDLASFIEPAAMVSLPEADEAWPVPSNLFVPDLNALFPTSVPIPALSTGQLALLFVGEVMLERFKESSLDPRLAVLLHATCVQVDHHSSQVREQAQALLFQILYAWTCDSVHLEDENVRTIAWDKIGRLWDERSELFWTQGDEDVYNESLHVPKRMETLVERVLRVLEPYYPELRHVWGALAVDWGTACPDRHIACRSFQIFRVLSPEVSAQMLADMLGRLSNTLADVLPNNNLFCREIILSLSEIVRSMETDDLLSFPQLFWCVAACLSTTVESEFLVSLELLNLILEKLDLCEDDNVDVLLQNQPDDWPGDDLKLQAILLPGLRSSLTDQMTFDVLARLAKVHCPLLLDIDADRTLHIFTAILPWCLHGMDQDALEPSLVGLADDISAIAEQEGKVSIQRLMTSFSKNRFRTKDDFLRQAVGCLREHFLPTNGFRVIEVLLGLCLNSRDWIREKTMLILKLVFQSSEAKEPLAIYGAELLMPLLRLLSTEFAASALEVLSEPINVQGGPAAAQVIRMSMTFGAVMDGLTDPAGEVFGTPLETGWCVPKAEEQSRLARASMLAVFGSLTVSGNVQSQAHFSMFAEPNTLFGINGSQLSLESYGGSIAEELTLGQLVGDLHSLNQFFDDEQDDEFTV</sequence>
<dbReference type="InterPro" id="IPR025481">
    <property type="entry name" value="Cell_Morphogen_C"/>
</dbReference>
<dbReference type="InterPro" id="IPR039867">
    <property type="entry name" value="Furry/Tao3/Mor2"/>
</dbReference>
<feature type="domain" description="Cell morphogenesis central region" evidence="4">
    <location>
        <begin position="1525"/>
        <end position="1747"/>
    </location>
</feature>
<dbReference type="SUPFAM" id="SSF48371">
    <property type="entry name" value="ARM repeat"/>
    <property type="match status" value="2"/>
</dbReference>
<dbReference type="InterPro" id="IPR025614">
    <property type="entry name" value="Cell_morpho_N"/>
</dbReference>
<dbReference type="InterPro" id="IPR029473">
    <property type="entry name" value="MOR2-PAG1_mid"/>
</dbReference>
<feature type="compositionally biased region" description="Polar residues" evidence="1">
    <location>
        <begin position="162"/>
        <end position="172"/>
    </location>
</feature>
<feature type="domain" description="Cell morphogenesis central region" evidence="4">
    <location>
        <begin position="1824"/>
        <end position="2008"/>
    </location>
</feature>
<feature type="region of interest" description="Disordered" evidence="1">
    <location>
        <begin position="222"/>
        <end position="295"/>
    </location>
</feature>
<evidence type="ECO:0000259" key="3">
    <source>
        <dbReference type="Pfam" id="PF14225"/>
    </source>
</evidence>
<accession>A0A0F7SK70</accession>
<evidence type="ECO:0000313" key="5">
    <source>
        <dbReference type="EMBL" id="CDZ98098.1"/>
    </source>
</evidence>
<dbReference type="GO" id="GO:0030427">
    <property type="term" value="C:site of polarized growth"/>
    <property type="evidence" value="ECO:0007669"/>
    <property type="project" value="TreeGrafter"/>
</dbReference>
<name>A0A0F7SK70_PHARH</name>
<feature type="domain" description="Cell morphogenesis protein N-terminal" evidence="2">
    <location>
        <begin position="440"/>
        <end position="1011"/>
    </location>
</feature>
<evidence type="ECO:0000259" key="4">
    <source>
        <dbReference type="Pfam" id="PF14228"/>
    </source>
</evidence>
<dbReference type="EMBL" id="LN483273">
    <property type="protein sequence ID" value="CDZ98098.1"/>
    <property type="molecule type" value="Genomic_DNA"/>
</dbReference>
<dbReference type="InterPro" id="IPR016024">
    <property type="entry name" value="ARM-type_fold"/>
</dbReference>
<feature type="compositionally biased region" description="Low complexity" evidence="1">
    <location>
        <begin position="32"/>
        <end position="42"/>
    </location>
</feature>
<reference evidence="5" key="1">
    <citation type="submission" date="2014-08" db="EMBL/GenBank/DDBJ databases">
        <authorList>
            <person name="Sharma Rahul"/>
            <person name="Thines Marco"/>
        </authorList>
    </citation>
    <scope>NUCLEOTIDE SEQUENCE</scope>
</reference>
<feature type="compositionally biased region" description="Gly residues" evidence="1">
    <location>
        <begin position="43"/>
        <end position="62"/>
    </location>
</feature>
<protein>
    <submittedName>
        <fullName evidence="5">Fry-like conserved proteins</fullName>
    </submittedName>
</protein>
<evidence type="ECO:0000259" key="2">
    <source>
        <dbReference type="Pfam" id="PF14222"/>
    </source>
</evidence>
<dbReference type="PANTHER" id="PTHR12295">
    <property type="entry name" value="FURRY-RELATED"/>
    <property type="match status" value="1"/>
</dbReference>
<dbReference type="Pfam" id="PF14222">
    <property type="entry name" value="MOR2-PAG1_N"/>
    <property type="match status" value="1"/>
</dbReference>
<feature type="compositionally biased region" description="Polar residues" evidence="1">
    <location>
        <begin position="273"/>
        <end position="290"/>
    </location>
</feature>
<dbReference type="GO" id="GO:0000902">
    <property type="term" value="P:cell morphogenesis"/>
    <property type="evidence" value="ECO:0007669"/>
    <property type="project" value="InterPro"/>
</dbReference>
<feature type="compositionally biased region" description="Polar residues" evidence="1">
    <location>
        <begin position="70"/>
        <end position="94"/>
    </location>
</feature>
<feature type="domain" description="Cell morphogenesis central region" evidence="4">
    <location>
        <begin position="1245"/>
        <end position="1518"/>
    </location>
</feature>
<dbReference type="Pfam" id="PF14225">
    <property type="entry name" value="MOR2-PAG1_C"/>
    <property type="match status" value="1"/>
</dbReference>
<evidence type="ECO:0000256" key="1">
    <source>
        <dbReference type="SAM" id="MobiDB-lite"/>
    </source>
</evidence>
<feature type="region of interest" description="Disordered" evidence="1">
    <location>
        <begin position="1304"/>
        <end position="1324"/>
    </location>
</feature>
<feature type="compositionally biased region" description="Polar residues" evidence="1">
    <location>
        <begin position="224"/>
        <end position="249"/>
    </location>
</feature>